<evidence type="ECO:0008006" key="3">
    <source>
        <dbReference type="Google" id="ProtNLM"/>
    </source>
</evidence>
<protein>
    <recommendedName>
        <fullName evidence="3">Type II secretion system protein M</fullName>
    </recommendedName>
</protein>
<sequence length="169" mass="18090">MNPDLIKARSRHAAIKLRSYLTPPLLVGLAFLCAALMAEPLWLAPERETLAERAADAEAALALLPPPRPVAKPPAAKALSEDPAVRVARVFAVLVKQGFSVDEARYSRSEDGKLAVELPLAGGYPRLRKTLAELSDEPGVKVGRLAISRDAMGSAKVAVTLRIVLEAPR</sequence>
<proteinExistence type="predicted"/>
<gene>
    <name evidence="1" type="ORF">EBB06_10610</name>
</gene>
<comment type="caution">
    <text evidence="1">The sequence shown here is derived from an EMBL/GenBank/DDBJ whole genome shotgun (WGS) entry which is preliminary data.</text>
</comment>
<accession>A0ABY0FB73</accession>
<evidence type="ECO:0000313" key="2">
    <source>
        <dbReference type="Proteomes" id="UP000290682"/>
    </source>
</evidence>
<dbReference type="RefSeq" id="WP_129213159.1">
    <property type="nucleotide sequence ID" value="NZ_REGR01000011.1"/>
</dbReference>
<dbReference type="EMBL" id="REGR01000011">
    <property type="protein sequence ID" value="RXZ43210.1"/>
    <property type="molecule type" value="Genomic_DNA"/>
</dbReference>
<name>A0ABY0FB73_9NEIS</name>
<evidence type="ECO:0000313" key="1">
    <source>
        <dbReference type="EMBL" id="RXZ43210.1"/>
    </source>
</evidence>
<keyword evidence="2" id="KW-1185">Reference proteome</keyword>
<dbReference type="Proteomes" id="UP000290682">
    <property type="component" value="Unassembled WGS sequence"/>
</dbReference>
<reference evidence="1 2" key="1">
    <citation type="submission" date="2018-10" db="EMBL/GenBank/DDBJ databases">
        <title>Draft genome of Fastidiocella sp. strain 375T, a bacterium isolated from a karstic cave dripping water.</title>
        <authorList>
            <person name="Coelho C."/>
            <person name="Verissimo A."/>
            <person name="Tiago I."/>
        </authorList>
    </citation>
    <scope>NUCLEOTIDE SEQUENCE [LARGE SCALE GENOMIC DNA]</scope>
    <source>
        <strain evidence="1 2">CAVE-375</strain>
    </source>
</reference>
<organism evidence="1 2">
    <name type="scientific">Crenobacter cavernae</name>
    <dbReference type="NCBI Taxonomy" id="2290923"/>
    <lineage>
        <taxon>Bacteria</taxon>
        <taxon>Pseudomonadati</taxon>
        <taxon>Pseudomonadota</taxon>
        <taxon>Betaproteobacteria</taxon>
        <taxon>Neisseriales</taxon>
        <taxon>Neisseriaceae</taxon>
        <taxon>Crenobacter</taxon>
    </lineage>
</organism>